<reference evidence="7 8" key="1">
    <citation type="journal article" date="2018" name="Mol. Biol. Evol.">
        <title>Broad Genomic Sampling Reveals a Smut Pathogenic Ancestry of the Fungal Clade Ustilaginomycotina.</title>
        <authorList>
            <person name="Kijpornyongpan T."/>
            <person name="Mondo S.J."/>
            <person name="Barry K."/>
            <person name="Sandor L."/>
            <person name="Lee J."/>
            <person name="Lipzen A."/>
            <person name="Pangilinan J."/>
            <person name="LaButti K."/>
            <person name="Hainaut M."/>
            <person name="Henrissat B."/>
            <person name="Grigoriev I.V."/>
            <person name="Spatafora J.W."/>
            <person name="Aime M.C."/>
        </authorList>
    </citation>
    <scope>NUCLEOTIDE SEQUENCE [LARGE SCALE GENOMIC DNA]</scope>
    <source>
        <strain evidence="7 8">MCA 4718</strain>
    </source>
</reference>
<feature type="region of interest" description="Disordered" evidence="6">
    <location>
        <begin position="292"/>
        <end position="318"/>
    </location>
</feature>
<keyword evidence="8" id="KW-1185">Reference proteome</keyword>
<feature type="region of interest" description="Disordered" evidence="6">
    <location>
        <begin position="452"/>
        <end position="474"/>
    </location>
</feature>
<keyword evidence="5" id="KW-0560">Oxidoreductase</keyword>
<dbReference type="AlphaFoldDB" id="A0A316U734"/>
<feature type="compositionally biased region" description="Low complexity" evidence="6">
    <location>
        <begin position="209"/>
        <end position="219"/>
    </location>
</feature>
<feature type="non-terminal residue" evidence="7">
    <location>
        <position position="1"/>
    </location>
</feature>
<feature type="compositionally biased region" description="Low complexity" evidence="6">
    <location>
        <begin position="416"/>
        <end position="428"/>
    </location>
</feature>
<comment type="cofactor">
    <cofactor evidence="1">
        <name>FAD</name>
        <dbReference type="ChEBI" id="CHEBI:57692"/>
    </cofactor>
</comment>
<dbReference type="GeneID" id="37011686"/>
<evidence type="ECO:0000256" key="5">
    <source>
        <dbReference type="ARBA" id="ARBA00023002"/>
    </source>
</evidence>
<feature type="region of interest" description="Disordered" evidence="6">
    <location>
        <begin position="209"/>
        <end position="228"/>
    </location>
</feature>
<dbReference type="Gene3D" id="3.50.50.60">
    <property type="entry name" value="FAD/NAD(P)-binding domain"/>
    <property type="match status" value="1"/>
</dbReference>
<dbReference type="GO" id="GO:0016491">
    <property type="term" value="F:oxidoreductase activity"/>
    <property type="evidence" value="ECO:0007669"/>
    <property type="project" value="UniProtKB-KW"/>
</dbReference>
<dbReference type="SUPFAM" id="SSF51971">
    <property type="entry name" value="Nucleotide-binding domain"/>
    <property type="match status" value="1"/>
</dbReference>
<proteinExistence type="predicted"/>
<dbReference type="OrthoDB" id="333024at2759"/>
<dbReference type="RefSeq" id="XP_025348162.1">
    <property type="nucleotide sequence ID" value="XM_025489952.1"/>
</dbReference>
<dbReference type="PANTHER" id="PTHR48467:SF1">
    <property type="entry name" value="GLUTAMATE SYNTHASE 1 [NADH], CHLOROPLASTIC-LIKE"/>
    <property type="match status" value="1"/>
</dbReference>
<protein>
    <submittedName>
        <fullName evidence="7">Nucleotide-binding domain-containing protein</fullName>
    </submittedName>
</protein>
<dbReference type="InterPro" id="IPR055275">
    <property type="entry name" value="Ferredox_Rdtase"/>
</dbReference>
<dbReference type="STRING" id="1684307.A0A316U734"/>
<evidence type="ECO:0000256" key="1">
    <source>
        <dbReference type="ARBA" id="ARBA00001974"/>
    </source>
</evidence>
<organism evidence="7 8">
    <name type="scientific">Pseudomicrostroma glucosiphilum</name>
    <dbReference type="NCBI Taxonomy" id="1684307"/>
    <lineage>
        <taxon>Eukaryota</taxon>
        <taxon>Fungi</taxon>
        <taxon>Dikarya</taxon>
        <taxon>Basidiomycota</taxon>
        <taxon>Ustilaginomycotina</taxon>
        <taxon>Exobasidiomycetes</taxon>
        <taxon>Microstromatales</taxon>
        <taxon>Microstromatales incertae sedis</taxon>
        <taxon>Pseudomicrostroma</taxon>
    </lineage>
</organism>
<name>A0A316U734_9BASI</name>
<keyword evidence="2" id="KW-0285">Flavoprotein</keyword>
<dbReference type="Gene3D" id="3.40.50.720">
    <property type="entry name" value="NAD(P)-binding Rossmann-like Domain"/>
    <property type="match status" value="1"/>
</dbReference>
<gene>
    <name evidence="7" type="ORF">BCV69DRAFT_237993</name>
</gene>
<keyword evidence="4" id="KW-0521">NADP</keyword>
<feature type="region of interest" description="Disordered" evidence="6">
    <location>
        <begin position="380"/>
        <end position="436"/>
    </location>
</feature>
<evidence type="ECO:0000313" key="8">
    <source>
        <dbReference type="Proteomes" id="UP000245942"/>
    </source>
</evidence>
<sequence>RLAIIGSGPSAFYSAARLLSSPTLTSEDPSSLTIQMFERLPVPNGLVRWGVAPDHLDVKNVEHKFAEVAKDPRFRFCGNVNVVQGTEAAAADGQRRTGYQYPHAIQLPLDTLARHYTHVLFSYGCSSSRPLGIPGSSQGELANVHSALDFVNWYNGHPAAHDEELLSREPWRRVELTGGKSQMDVIGAGNVALDVARIVLRASAGSLLAASGSSSSSSGRRAKEALETSDVPEAVLQHLSESRINHVDISARRGPAQAAFTNKELREMLALPGVGFEPVDSKLLQRAEAQVAQQEEESRTAAQAGNIDPDAAAHSAGEARVRKRLLSLLAKGSKTSSKEADRNWRLNFYRAPAAFLGAQSSSSEQLESLKAIQWTSTSYPSTPVAESEASKATSGPAAPWGNEPAPTSSEGVATLPTDSTSSTPDSTPRVPGSAFETKSDLVVSSVGYRGTPLTGNNASTSSTSSGHSSSLLPWDNKRGVVPNLDGRVVSEQGEVLPNIYVSGWLARGPVGVIASTMHDAYSVADTILADHLASSSAS</sequence>
<evidence type="ECO:0000256" key="6">
    <source>
        <dbReference type="SAM" id="MobiDB-lite"/>
    </source>
</evidence>
<keyword evidence="3" id="KW-0274">FAD</keyword>
<feature type="compositionally biased region" description="Low complexity" evidence="6">
    <location>
        <begin position="459"/>
        <end position="470"/>
    </location>
</feature>
<dbReference type="EMBL" id="KZ819326">
    <property type="protein sequence ID" value="PWN21002.1"/>
    <property type="molecule type" value="Genomic_DNA"/>
</dbReference>
<evidence type="ECO:0000256" key="3">
    <source>
        <dbReference type="ARBA" id="ARBA00022827"/>
    </source>
</evidence>
<evidence type="ECO:0000256" key="2">
    <source>
        <dbReference type="ARBA" id="ARBA00022630"/>
    </source>
</evidence>
<dbReference type="Proteomes" id="UP000245942">
    <property type="component" value="Unassembled WGS sequence"/>
</dbReference>
<dbReference type="PANTHER" id="PTHR48467">
    <property type="entry name" value="GLUTAMATE SYNTHASE 1 [NADH], CHLOROPLASTIC-LIKE"/>
    <property type="match status" value="1"/>
</dbReference>
<accession>A0A316U734</accession>
<dbReference type="InterPro" id="IPR036188">
    <property type="entry name" value="FAD/NAD-bd_sf"/>
</dbReference>
<evidence type="ECO:0000313" key="7">
    <source>
        <dbReference type="EMBL" id="PWN21002.1"/>
    </source>
</evidence>
<evidence type="ECO:0000256" key="4">
    <source>
        <dbReference type="ARBA" id="ARBA00022857"/>
    </source>
</evidence>
<feature type="non-terminal residue" evidence="7">
    <location>
        <position position="538"/>
    </location>
</feature>